<dbReference type="Proteomes" id="UP000663144">
    <property type="component" value="Segment"/>
</dbReference>
<protein>
    <submittedName>
        <fullName evidence="2">Peptidase</fullName>
    </submittedName>
</protein>
<dbReference type="KEGG" id="vg:77946698"/>
<dbReference type="GeneID" id="77946698"/>
<dbReference type="SUPFAM" id="SSF53300">
    <property type="entry name" value="vWA-like"/>
    <property type="match status" value="1"/>
</dbReference>
<proteinExistence type="predicted"/>
<dbReference type="EMBL" id="MW117965">
    <property type="protein sequence ID" value="QPB08002.1"/>
    <property type="molecule type" value="Genomic_DNA"/>
</dbReference>
<evidence type="ECO:0000313" key="3">
    <source>
        <dbReference type="Proteomes" id="UP000663144"/>
    </source>
</evidence>
<sequence length="703" mass="81170">MKNQEVKGTLAKLLATENLNVEHRSVSTAYFDVERRVLCLPIWKDMSETVYDLLVGHEVGHALYTPTDYLEASEGVPQDILNVLEDVRIEKLMKRTYPGLTKSFFKGYREMDENNFFELQGKDLAKMAFIDRVNVHYKVGLVGSTTSVSFSEAETILMEKAKTTETFEDVVSLCHEYVEHIDQNKMEQPPTSDLPAGSASTNDRGEQQVGPMSESQNETQVSEEEKEEEVPTSESFDQGSEGSHAGDEYTSETYRNMEERAKELIDENARDFEYVDLPSIDLDQYIVGYKDIADCFERWAERVEEHKMFGERIEHQRNRYTKYKRSSIKTVNYLAKEFECKKAADQYARANTSSTGVLDTSKLHTYKFNEDIFKKVTTIPDGKNHGLIFFLDWSGSMSNTLNGTMRQLFDLVWFCKKVSIPFRVYAFSNFHGNEQYFPKKEDSRQTGKLAIDNAFRLFEFLSSKMNAKTLDKQMRDLYMLSMGDFGPHQLSLSGTPLVETIVCTREVLAKFRNEEKVQKANVVYLTDGEAAYPHYYKHIKYLDGIYDQPMNNLSLNYVIRDPKTKYSKVMNFWSSVTNQFIDYVQHLVDCNIVGFRLCTKSEITKEARLADLPVEPLEKEWRKNKCVAIKSVGFDELYLMQINDSNQEARTRYYWDPKQSLQSDSIIVNKDASNAQLTKAFKKHMNEKMVNKMILSKFAGQIA</sequence>
<dbReference type="RefSeq" id="YP_010670493.1">
    <property type="nucleotide sequence ID" value="NC_070964.1"/>
</dbReference>
<feature type="region of interest" description="Disordered" evidence="1">
    <location>
        <begin position="182"/>
        <end position="251"/>
    </location>
</feature>
<organism evidence="2 3">
    <name type="scientific">Synechococcus phage S-H38</name>
    <dbReference type="NCBI Taxonomy" id="2783673"/>
    <lineage>
        <taxon>Viruses</taxon>
        <taxon>Duplodnaviria</taxon>
        <taxon>Heunggongvirae</taxon>
        <taxon>Uroviricota</taxon>
        <taxon>Caudoviricetes</taxon>
        <taxon>Pantevenvirales</taxon>
        <taxon>Kyanoviridae</taxon>
        <taxon>Yellowseavirus</taxon>
        <taxon>Yellowseavirus thirtyeight</taxon>
    </lineage>
</organism>
<evidence type="ECO:0000256" key="1">
    <source>
        <dbReference type="SAM" id="MobiDB-lite"/>
    </source>
</evidence>
<dbReference type="InterPro" id="IPR036465">
    <property type="entry name" value="vWFA_dom_sf"/>
</dbReference>
<reference evidence="2" key="1">
    <citation type="submission" date="2020-10" db="EMBL/GenBank/DDBJ databases">
        <title>The Isolation and Genome Sequence of a Novel Cyanophage S-H38 from the Yellow Sea, China.</title>
        <authorList>
            <person name="Jiang T."/>
        </authorList>
    </citation>
    <scope>NUCLEOTIDE SEQUENCE</scope>
</reference>
<accession>A0A873WGE5</accession>
<evidence type="ECO:0000313" key="2">
    <source>
        <dbReference type="EMBL" id="QPB08002.1"/>
    </source>
</evidence>
<keyword evidence="3" id="KW-1185">Reference proteome</keyword>
<name>A0A873WGE5_9CAUD</name>
<feature type="compositionally biased region" description="Acidic residues" evidence="1">
    <location>
        <begin position="221"/>
        <end position="231"/>
    </location>
</feature>